<sequence>MSNSCNTLEHPKSSKNEWRTMPSTTFGMILTYKGYALTRSHAGAFRNPKSSRSSTSITSRTKEATMDRCEWPRESLTMGYTGPPSLETRIDLSQPTNSAKEPKWL</sequence>
<comment type="caution">
    <text evidence="2">The sequence shown here is derived from an EMBL/GenBank/DDBJ whole genome shotgun (WGS) entry which is preliminary data.</text>
</comment>
<proteinExistence type="predicted"/>
<gene>
    <name evidence="2" type="ORF">CR513_16090</name>
</gene>
<keyword evidence="3" id="KW-1185">Reference proteome</keyword>
<evidence type="ECO:0000313" key="2">
    <source>
        <dbReference type="EMBL" id="RDY00710.1"/>
    </source>
</evidence>
<evidence type="ECO:0000313" key="3">
    <source>
        <dbReference type="Proteomes" id="UP000257109"/>
    </source>
</evidence>
<dbReference type="EMBL" id="QJKJ01002931">
    <property type="protein sequence ID" value="RDY00710.1"/>
    <property type="molecule type" value="Genomic_DNA"/>
</dbReference>
<dbReference type="AlphaFoldDB" id="A0A371HD51"/>
<feature type="region of interest" description="Disordered" evidence="1">
    <location>
        <begin position="43"/>
        <end position="105"/>
    </location>
</feature>
<feature type="compositionally biased region" description="Basic and acidic residues" evidence="1">
    <location>
        <begin position="9"/>
        <end position="18"/>
    </location>
</feature>
<dbReference type="Proteomes" id="UP000257109">
    <property type="component" value="Unassembled WGS sequence"/>
</dbReference>
<organism evidence="2 3">
    <name type="scientific">Mucuna pruriens</name>
    <name type="common">Velvet bean</name>
    <name type="synonym">Dolichos pruriens</name>
    <dbReference type="NCBI Taxonomy" id="157652"/>
    <lineage>
        <taxon>Eukaryota</taxon>
        <taxon>Viridiplantae</taxon>
        <taxon>Streptophyta</taxon>
        <taxon>Embryophyta</taxon>
        <taxon>Tracheophyta</taxon>
        <taxon>Spermatophyta</taxon>
        <taxon>Magnoliopsida</taxon>
        <taxon>eudicotyledons</taxon>
        <taxon>Gunneridae</taxon>
        <taxon>Pentapetalae</taxon>
        <taxon>rosids</taxon>
        <taxon>fabids</taxon>
        <taxon>Fabales</taxon>
        <taxon>Fabaceae</taxon>
        <taxon>Papilionoideae</taxon>
        <taxon>50 kb inversion clade</taxon>
        <taxon>NPAAA clade</taxon>
        <taxon>indigoferoid/millettioid clade</taxon>
        <taxon>Phaseoleae</taxon>
        <taxon>Mucuna</taxon>
    </lineage>
</organism>
<evidence type="ECO:0000256" key="1">
    <source>
        <dbReference type="SAM" id="MobiDB-lite"/>
    </source>
</evidence>
<feature type="compositionally biased region" description="Low complexity" evidence="1">
    <location>
        <begin position="50"/>
        <end position="59"/>
    </location>
</feature>
<feature type="region of interest" description="Disordered" evidence="1">
    <location>
        <begin position="1"/>
        <end position="20"/>
    </location>
</feature>
<reference evidence="2" key="1">
    <citation type="submission" date="2018-05" db="EMBL/GenBank/DDBJ databases">
        <title>Draft genome of Mucuna pruriens seed.</title>
        <authorList>
            <person name="Nnadi N.E."/>
            <person name="Vos R."/>
            <person name="Hasami M.H."/>
            <person name="Devisetty U.K."/>
            <person name="Aguiy J.C."/>
        </authorList>
    </citation>
    <scope>NUCLEOTIDE SEQUENCE [LARGE SCALE GENOMIC DNA]</scope>
    <source>
        <strain evidence="2">JCA_2017</strain>
    </source>
</reference>
<feature type="compositionally biased region" description="Basic and acidic residues" evidence="1">
    <location>
        <begin position="60"/>
        <end position="73"/>
    </location>
</feature>
<name>A0A371HD51_MUCPR</name>
<feature type="non-terminal residue" evidence="2">
    <location>
        <position position="1"/>
    </location>
</feature>
<protein>
    <submittedName>
        <fullName evidence="2">Uncharacterized protein</fullName>
    </submittedName>
</protein>
<accession>A0A371HD51</accession>